<keyword evidence="1" id="KW-0175">Coiled coil</keyword>
<dbReference type="PANTHER" id="PTHR46327:SF3">
    <property type="entry name" value="TRANSCRIPTION FACTOR"/>
    <property type="match status" value="1"/>
</dbReference>
<organism evidence="3 4">
    <name type="scientific">Lupinus albus</name>
    <name type="common">White lupine</name>
    <name type="synonym">Lupinus termis</name>
    <dbReference type="NCBI Taxonomy" id="3870"/>
    <lineage>
        <taxon>Eukaryota</taxon>
        <taxon>Viridiplantae</taxon>
        <taxon>Streptophyta</taxon>
        <taxon>Embryophyta</taxon>
        <taxon>Tracheophyta</taxon>
        <taxon>Spermatophyta</taxon>
        <taxon>Magnoliopsida</taxon>
        <taxon>eudicotyledons</taxon>
        <taxon>Gunneridae</taxon>
        <taxon>Pentapetalae</taxon>
        <taxon>rosids</taxon>
        <taxon>fabids</taxon>
        <taxon>Fabales</taxon>
        <taxon>Fabaceae</taxon>
        <taxon>Papilionoideae</taxon>
        <taxon>50 kb inversion clade</taxon>
        <taxon>genistoids sensu lato</taxon>
        <taxon>core genistoids</taxon>
        <taxon>Genisteae</taxon>
        <taxon>Lupinus</taxon>
    </lineage>
</organism>
<proteinExistence type="predicted"/>
<feature type="compositionally biased region" description="Basic and acidic residues" evidence="2">
    <location>
        <begin position="182"/>
        <end position="196"/>
    </location>
</feature>
<gene>
    <name evidence="3" type="ORF">Lalb_Chr03g0035281</name>
</gene>
<dbReference type="EMBL" id="WOCE01000003">
    <property type="protein sequence ID" value="KAE9617428.1"/>
    <property type="molecule type" value="Genomic_DNA"/>
</dbReference>
<reference evidence="4" key="1">
    <citation type="journal article" date="2020" name="Nat. Commun.">
        <title>Genome sequence of the cluster root forming white lupin.</title>
        <authorList>
            <person name="Hufnagel B."/>
            <person name="Marques A."/>
            <person name="Soriano A."/>
            <person name="Marques L."/>
            <person name="Divol F."/>
            <person name="Doumas P."/>
            <person name="Sallet E."/>
            <person name="Mancinotti D."/>
            <person name="Carrere S."/>
            <person name="Marande W."/>
            <person name="Arribat S."/>
            <person name="Keller J."/>
            <person name="Huneau C."/>
            <person name="Blein T."/>
            <person name="Aime D."/>
            <person name="Laguerre M."/>
            <person name="Taylor J."/>
            <person name="Schubert V."/>
            <person name="Nelson M."/>
            <person name="Geu-Flores F."/>
            <person name="Crespi M."/>
            <person name="Gallardo-Guerrero K."/>
            <person name="Delaux P.-M."/>
            <person name="Salse J."/>
            <person name="Berges H."/>
            <person name="Guyot R."/>
            <person name="Gouzy J."/>
            <person name="Peret B."/>
        </authorList>
    </citation>
    <scope>NUCLEOTIDE SEQUENCE [LARGE SCALE GENOMIC DNA]</scope>
    <source>
        <strain evidence="4">cv. Amiga</strain>
    </source>
</reference>
<evidence type="ECO:0000313" key="4">
    <source>
        <dbReference type="Proteomes" id="UP000447434"/>
    </source>
</evidence>
<feature type="coiled-coil region" evidence="1">
    <location>
        <begin position="266"/>
        <end position="332"/>
    </location>
</feature>
<feature type="compositionally biased region" description="Acidic residues" evidence="2">
    <location>
        <begin position="171"/>
        <end position="181"/>
    </location>
</feature>
<keyword evidence="4" id="KW-1185">Reference proteome</keyword>
<evidence type="ECO:0000313" key="3">
    <source>
        <dbReference type="EMBL" id="KAE9617428.1"/>
    </source>
</evidence>
<feature type="region of interest" description="Disordered" evidence="2">
    <location>
        <begin position="80"/>
        <end position="116"/>
    </location>
</feature>
<dbReference type="Proteomes" id="UP000447434">
    <property type="component" value="Chromosome 3"/>
</dbReference>
<dbReference type="OrthoDB" id="641566at2759"/>
<accession>A0A6A4QSU1</accession>
<protein>
    <submittedName>
        <fullName evidence="3">Uncharacterized protein</fullName>
    </submittedName>
</protein>
<dbReference type="AlphaFoldDB" id="A0A6A4QSU1"/>
<comment type="caution">
    <text evidence="3">The sequence shown here is derived from an EMBL/GenBank/DDBJ whole genome shotgun (WGS) entry which is preliminary data.</text>
</comment>
<sequence>MEGNLSQGGMIQGGTSFGGFDFPEPMWLHCLANNPNTMNQHQTHPCGGSSLHPSINEDFPLALETLPNCDQTMSITKFSKGDISRNSSSDEDEPSFNDGDGEGHHDAGRGKTGSTWQRMKWTDKMVRLMITAVSYIGEDTTSDYGSGRRKFAVIQKKVLRNNDDIRRSNHDEDDEDMETEDQDFKDNYASHGDSRRMHNPLGGAMNKLRQGQGQDDATTYVDSLNCQEHTKNLYPHGQMEVQSDMNQALHEGARATWLQQKRWIESRSLQLEEQKLQIQVDMLELEKQRYKWQKFSQKKDRQLEKLRMENERMKHENELIALELKRKEMDADFN</sequence>
<evidence type="ECO:0000256" key="1">
    <source>
        <dbReference type="SAM" id="Coils"/>
    </source>
</evidence>
<name>A0A6A4QSU1_LUPAL</name>
<evidence type="ECO:0000256" key="2">
    <source>
        <dbReference type="SAM" id="MobiDB-lite"/>
    </source>
</evidence>
<dbReference type="PANTHER" id="PTHR46327">
    <property type="entry name" value="F16F4.11 PROTEIN-RELATED"/>
    <property type="match status" value="1"/>
</dbReference>
<feature type="region of interest" description="Disordered" evidence="2">
    <location>
        <begin position="165"/>
        <end position="216"/>
    </location>
</feature>